<dbReference type="GO" id="GO:1902983">
    <property type="term" value="P:DNA strand elongation involved in mitotic DNA replication"/>
    <property type="evidence" value="ECO:0007669"/>
    <property type="project" value="TreeGrafter"/>
</dbReference>
<dbReference type="SUPFAM" id="SSF158573">
    <property type="entry name" value="GINS helical bundle-like"/>
    <property type="match status" value="1"/>
</dbReference>
<evidence type="ECO:0000259" key="7">
    <source>
        <dbReference type="Pfam" id="PF05916"/>
    </source>
</evidence>
<sequence length="209" mass="24307">MYGDLAGKLIQDSRRTVNLDHLPAYQDELVAGVLRETLDLNNDYQELAHEYREMMNIQSQLPLSAQSPEDQQEYRQTACALMVMHLSMARNKRCLMAYEKLRADHLDRMAWDEVDYLDPENTYNLSAAEQEYLKHYSDLVVDYKGVWTDVDLTGSLEPPKDLFIDVRVLRDAGEIQTEYGVFNLTKGSQYYVRQADVQRLIQQGYLVKL</sequence>
<dbReference type="CDD" id="cd11710">
    <property type="entry name" value="GINS_A_psf1"/>
    <property type="match status" value="1"/>
</dbReference>
<dbReference type="Pfam" id="PF24997">
    <property type="entry name" value="PSF1_C"/>
    <property type="match status" value="1"/>
</dbReference>
<dbReference type="Gene3D" id="1.20.58.1030">
    <property type="match status" value="1"/>
</dbReference>
<dbReference type="PANTHER" id="PTHR12914:SF2">
    <property type="entry name" value="DNA REPLICATION COMPLEX GINS PROTEIN PSF1"/>
    <property type="match status" value="1"/>
</dbReference>
<name>A0A0J9X343_GEOCN</name>
<comment type="function">
    <text evidence="6">Required for correct functioning of the GINS complex, a complex that plays an essential role in the initiation of DNA replication, and progression of DNA replication forks. GINS complex seems to bind preferentially to single-stranded DNA.</text>
</comment>
<gene>
    <name evidence="9" type="ORF">BN980_GECA02s01847g</name>
</gene>
<dbReference type="AlphaFoldDB" id="A0A0J9X343"/>
<keyword evidence="4 6" id="KW-0235">DNA replication</keyword>
<evidence type="ECO:0000256" key="6">
    <source>
        <dbReference type="RuleBase" id="RU368085"/>
    </source>
</evidence>
<evidence type="ECO:0000256" key="1">
    <source>
        <dbReference type="ARBA" id="ARBA00004123"/>
    </source>
</evidence>
<dbReference type="STRING" id="1173061.A0A0J9X343"/>
<organism evidence="9 10">
    <name type="scientific">Geotrichum candidum</name>
    <name type="common">Oospora lactis</name>
    <name type="synonym">Dipodascus geotrichum</name>
    <dbReference type="NCBI Taxonomy" id="1173061"/>
    <lineage>
        <taxon>Eukaryota</taxon>
        <taxon>Fungi</taxon>
        <taxon>Dikarya</taxon>
        <taxon>Ascomycota</taxon>
        <taxon>Saccharomycotina</taxon>
        <taxon>Dipodascomycetes</taxon>
        <taxon>Dipodascales</taxon>
        <taxon>Dipodascaceae</taxon>
        <taxon>Geotrichum</taxon>
    </lineage>
</organism>
<feature type="domain" description="GINS subunit" evidence="7">
    <location>
        <begin position="64"/>
        <end position="146"/>
    </location>
</feature>
<dbReference type="Pfam" id="PF05916">
    <property type="entry name" value="Sld5"/>
    <property type="match status" value="1"/>
</dbReference>
<feature type="domain" description="DNA replication complex GINS protein PSF1 C-terminal" evidence="8">
    <location>
        <begin position="160"/>
        <end position="207"/>
    </location>
</feature>
<evidence type="ECO:0000313" key="9">
    <source>
        <dbReference type="EMBL" id="CDO51845.1"/>
    </source>
</evidence>
<evidence type="ECO:0000313" key="10">
    <source>
        <dbReference type="Proteomes" id="UP000242525"/>
    </source>
</evidence>
<comment type="caution">
    <text evidence="9">The sequence shown here is derived from an EMBL/GenBank/DDBJ whole genome shotgun (WGS) entry which is preliminary data.</text>
</comment>
<dbReference type="EMBL" id="CCBN010000002">
    <property type="protein sequence ID" value="CDO51845.1"/>
    <property type="molecule type" value="Genomic_DNA"/>
</dbReference>
<dbReference type="InterPro" id="IPR005339">
    <property type="entry name" value="GINS_Psf1"/>
</dbReference>
<evidence type="ECO:0000259" key="8">
    <source>
        <dbReference type="Pfam" id="PF24997"/>
    </source>
</evidence>
<dbReference type="InterPro" id="IPR021151">
    <property type="entry name" value="GINS_A"/>
</dbReference>
<keyword evidence="5 6" id="KW-0539">Nucleus</keyword>
<proteinExistence type="inferred from homology"/>
<dbReference type="CDD" id="cd21696">
    <property type="entry name" value="GINS_B_Psf1"/>
    <property type="match status" value="1"/>
</dbReference>
<dbReference type="GO" id="GO:0000811">
    <property type="term" value="C:GINS complex"/>
    <property type="evidence" value="ECO:0007669"/>
    <property type="project" value="UniProtKB-UniRule"/>
</dbReference>
<dbReference type="InterPro" id="IPR056783">
    <property type="entry name" value="PSF1_C"/>
</dbReference>
<protein>
    <recommendedName>
        <fullName evidence="3 6">DNA replication complex GINS protein PSF1</fullName>
    </recommendedName>
</protein>
<dbReference type="OrthoDB" id="10252587at2759"/>
<dbReference type="InterPro" id="IPR036224">
    <property type="entry name" value="GINS_bundle-like_dom_sf"/>
</dbReference>
<dbReference type="Proteomes" id="UP000242525">
    <property type="component" value="Unassembled WGS sequence"/>
</dbReference>
<evidence type="ECO:0000256" key="3">
    <source>
        <dbReference type="ARBA" id="ARBA00015143"/>
    </source>
</evidence>
<keyword evidence="10" id="KW-1185">Reference proteome</keyword>
<evidence type="ECO:0000256" key="5">
    <source>
        <dbReference type="ARBA" id="ARBA00023242"/>
    </source>
</evidence>
<comment type="subunit">
    <text evidence="6">Component of the GINS complex.</text>
</comment>
<reference evidence="9" key="1">
    <citation type="submission" date="2014-03" db="EMBL/GenBank/DDBJ databases">
        <authorList>
            <person name="Casaregola S."/>
        </authorList>
    </citation>
    <scope>NUCLEOTIDE SEQUENCE [LARGE SCALE GENOMIC DNA]</scope>
    <source>
        <strain evidence="9">CLIB 918</strain>
    </source>
</reference>
<evidence type="ECO:0000256" key="2">
    <source>
        <dbReference type="ARBA" id="ARBA00006677"/>
    </source>
</evidence>
<comment type="similarity">
    <text evidence="2 6">Belongs to the GINS1/PSF1 family.</text>
</comment>
<comment type="subcellular location">
    <subcellularLocation>
        <location evidence="1 6">Nucleus</location>
    </subcellularLocation>
</comment>
<dbReference type="PANTHER" id="PTHR12914">
    <property type="entry name" value="PARTNER OF SLD5"/>
    <property type="match status" value="1"/>
</dbReference>
<accession>A0A0J9X343</accession>
<evidence type="ECO:0000256" key="4">
    <source>
        <dbReference type="ARBA" id="ARBA00022705"/>
    </source>
</evidence>